<dbReference type="InterPro" id="IPR008999">
    <property type="entry name" value="Actin-crosslinking"/>
</dbReference>
<comment type="similarity">
    <text evidence="1">Belongs to the glycosyl hydrolase 3 family.</text>
</comment>
<protein>
    <submittedName>
        <fullName evidence="5">Glycoside hydrolase family 3 C-terminal domain-containing protein</fullName>
    </submittedName>
</protein>
<gene>
    <name evidence="5" type="ORF">H7B90_22125</name>
</gene>
<proteinExistence type="inferred from homology"/>
<evidence type="ECO:0000256" key="3">
    <source>
        <dbReference type="ARBA" id="ARBA00022801"/>
    </source>
</evidence>
<dbReference type="InterPro" id="IPR002772">
    <property type="entry name" value="Glyco_hydro_3_C"/>
</dbReference>
<dbReference type="PANTHER" id="PTHR42721">
    <property type="entry name" value="SUGAR HYDROLASE-RELATED"/>
    <property type="match status" value="1"/>
</dbReference>
<evidence type="ECO:0000313" key="5">
    <source>
        <dbReference type="EMBL" id="MBB6694104.1"/>
    </source>
</evidence>
<dbReference type="Pfam" id="PF01915">
    <property type="entry name" value="Glyco_hydro_3_C"/>
    <property type="match status" value="1"/>
</dbReference>
<dbReference type="InterPro" id="IPR006584">
    <property type="entry name" value="Cellulose-bd_IV"/>
</dbReference>
<feature type="domain" description="CBM6" evidence="4">
    <location>
        <begin position="843"/>
        <end position="979"/>
    </location>
</feature>
<dbReference type="GO" id="GO:0009044">
    <property type="term" value="F:xylan 1,4-beta-xylosidase activity"/>
    <property type="evidence" value="ECO:0007669"/>
    <property type="project" value="InterPro"/>
</dbReference>
<dbReference type="EMBL" id="JACJVR010000085">
    <property type="protein sequence ID" value="MBB6694104.1"/>
    <property type="molecule type" value="Genomic_DNA"/>
</dbReference>
<evidence type="ECO:0000313" key="6">
    <source>
        <dbReference type="Proteomes" id="UP000553776"/>
    </source>
</evidence>
<dbReference type="SMART" id="SM00606">
    <property type="entry name" value="CBD_IV"/>
    <property type="match status" value="1"/>
</dbReference>
<reference evidence="5 6" key="1">
    <citation type="submission" date="2020-08" db="EMBL/GenBank/DDBJ databases">
        <title>Cohnella phylogeny.</title>
        <authorList>
            <person name="Dunlap C."/>
        </authorList>
    </citation>
    <scope>NUCLEOTIDE SEQUENCE [LARGE SCALE GENOMIC DNA]</scope>
    <source>
        <strain evidence="5 6">DSM 25239</strain>
    </source>
</reference>
<dbReference type="InterPro" id="IPR036881">
    <property type="entry name" value="Glyco_hydro_3_C_sf"/>
</dbReference>
<dbReference type="InterPro" id="IPR026891">
    <property type="entry name" value="Fn3-like"/>
</dbReference>
<dbReference type="InterPro" id="IPR008979">
    <property type="entry name" value="Galactose-bd-like_sf"/>
</dbReference>
<dbReference type="GO" id="GO:0008422">
    <property type="term" value="F:beta-glucosidase activity"/>
    <property type="evidence" value="ECO:0007669"/>
    <property type="project" value="UniProtKB-ARBA"/>
</dbReference>
<dbReference type="Proteomes" id="UP000553776">
    <property type="component" value="Unassembled WGS sequence"/>
</dbReference>
<dbReference type="SUPFAM" id="SSF49785">
    <property type="entry name" value="Galactose-binding domain-like"/>
    <property type="match status" value="1"/>
</dbReference>
<organism evidence="5 6">
    <name type="scientific">Cohnella xylanilytica</name>
    <dbReference type="NCBI Taxonomy" id="557555"/>
    <lineage>
        <taxon>Bacteria</taxon>
        <taxon>Bacillati</taxon>
        <taxon>Bacillota</taxon>
        <taxon>Bacilli</taxon>
        <taxon>Bacillales</taxon>
        <taxon>Paenibacillaceae</taxon>
        <taxon>Cohnella</taxon>
    </lineage>
</organism>
<dbReference type="Pfam" id="PF03422">
    <property type="entry name" value="CBM_6"/>
    <property type="match status" value="1"/>
</dbReference>
<dbReference type="SUPFAM" id="SSF52279">
    <property type="entry name" value="Beta-D-glucan exohydrolase, C-terminal domain"/>
    <property type="match status" value="1"/>
</dbReference>
<evidence type="ECO:0000256" key="2">
    <source>
        <dbReference type="ARBA" id="ARBA00022729"/>
    </source>
</evidence>
<dbReference type="Gene3D" id="3.20.20.300">
    <property type="entry name" value="Glycoside hydrolase, family 3, N-terminal domain"/>
    <property type="match status" value="1"/>
</dbReference>
<dbReference type="GO" id="GO:0031222">
    <property type="term" value="P:arabinan catabolic process"/>
    <property type="evidence" value="ECO:0007669"/>
    <property type="project" value="TreeGrafter"/>
</dbReference>
<dbReference type="RefSeq" id="WP_185138076.1">
    <property type="nucleotide sequence ID" value="NZ_JACJVR010000085.1"/>
</dbReference>
<evidence type="ECO:0000259" key="4">
    <source>
        <dbReference type="PROSITE" id="PS51175"/>
    </source>
</evidence>
<dbReference type="GO" id="GO:0045493">
    <property type="term" value="P:xylan catabolic process"/>
    <property type="evidence" value="ECO:0007669"/>
    <property type="project" value="InterPro"/>
</dbReference>
<dbReference type="PROSITE" id="PS51175">
    <property type="entry name" value="CBM6"/>
    <property type="match status" value="1"/>
</dbReference>
<dbReference type="GO" id="GO:0046556">
    <property type="term" value="F:alpha-L-arabinofuranosidase activity"/>
    <property type="evidence" value="ECO:0007669"/>
    <property type="project" value="TreeGrafter"/>
</dbReference>
<dbReference type="Pfam" id="PF00933">
    <property type="entry name" value="Glyco_hydro_3"/>
    <property type="match status" value="1"/>
</dbReference>
<dbReference type="PRINTS" id="PR00133">
    <property type="entry name" value="GLHYDRLASE3"/>
</dbReference>
<dbReference type="InterPro" id="IPR044993">
    <property type="entry name" value="BXL"/>
</dbReference>
<dbReference type="Gene3D" id="2.60.120.260">
    <property type="entry name" value="Galactose-binding domain-like"/>
    <property type="match status" value="1"/>
</dbReference>
<keyword evidence="6" id="KW-1185">Reference proteome</keyword>
<dbReference type="PANTHER" id="PTHR42721:SF3">
    <property type="entry name" value="BETA-D-XYLOSIDASE 5-RELATED"/>
    <property type="match status" value="1"/>
</dbReference>
<dbReference type="InterPro" id="IPR005084">
    <property type="entry name" value="CBM6"/>
</dbReference>
<dbReference type="InterPro" id="IPR001764">
    <property type="entry name" value="Glyco_hydro_3_N"/>
</dbReference>
<dbReference type="AlphaFoldDB" id="A0A841U7N8"/>
<name>A0A841U7N8_9BACL</name>
<comment type="caution">
    <text evidence="5">The sequence shown here is derived from an EMBL/GenBank/DDBJ whole genome shotgun (WGS) entry which is preliminary data.</text>
</comment>
<dbReference type="CDD" id="cd04084">
    <property type="entry name" value="CBM6_xylanase-like"/>
    <property type="match status" value="1"/>
</dbReference>
<dbReference type="InterPro" id="IPR036962">
    <property type="entry name" value="Glyco_hydro_3_N_sf"/>
</dbReference>
<dbReference type="CDD" id="cd23343">
    <property type="entry name" value="beta-trefoil_FSCN_BglX-like"/>
    <property type="match status" value="1"/>
</dbReference>
<dbReference type="FunFam" id="2.60.40.10:FF:000495">
    <property type="entry name" value="Periplasmic beta-glucosidase"/>
    <property type="match status" value="1"/>
</dbReference>
<keyword evidence="3 5" id="KW-0378">Hydrolase</keyword>
<dbReference type="InterPro" id="IPR017853">
    <property type="entry name" value="GH"/>
</dbReference>
<dbReference type="Gene3D" id="2.60.40.10">
    <property type="entry name" value="Immunoglobulins"/>
    <property type="match status" value="1"/>
</dbReference>
<dbReference type="SUPFAM" id="SSF51445">
    <property type="entry name" value="(Trans)glycosidases"/>
    <property type="match status" value="1"/>
</dbReference>
<dbReference type="SMART" id="SM01217">
    <property type="entry name" value="Fn3_like"/>
    <property type="match status" value="1"/>
</dbReference>
<accession>A0A841U7N8</accession>
<dbReference type="SUPFAM" id="SSF50405">
    <property type="entry name" value="Actin-crosslinking proteins"/>
    <property type="match status" value="1"/>
</dbReference>
<keyword evidence="2" id="KW-0732">Signal</keyword>
<dbReference type="InterPro" id="IPR013783">
    <property type="entry name" value="Ig-like_fold"/>
</dbReference>
<evidence type="ECO:0000256" key="1">
    <source>
        <dbReference type="ARBA" id="ARBA00005336"/>
    </source>
</evidence>
<sequence length="979" mass="105643">MSDSQGYPFRNPDLPLETRVNDLVSRLDLEEKINLMGQYQDGVPRLGVNPYKHGTEAAHGIAWLGEATFFPQPVGLACTWDEDLLRRVGEAIGTEARGFFRRDPAKNGLTLWAPTVDMERDPRWGRNEEAYGEDPILAGKLTAALSRGIQGDHPFYVRAVASLKHFIGNNNEVDRGECSVSIDPRNMREYYLKAFELPFKEGGALSMMTSYNSVNGVPANLNPQVNEVVKREWGMNGFVVSDAGDILGTVNDHKYFDNYKDAVVQSILSGIDSITDDHAVAKQAIRDGLADGSLTENDLDVALRNAFRVRFRLGEFDPDDRNPYAAIDESVICSPAHREVSLEAARKNVVLLKNEGSALPLDAKAVRKVAVVGPLADIVYRDWYSGTLPYAITPLAAIKAKLGGASGEAEVAYSSGNDRLKLAANGRFVATRPDGKLAATSDAPGEAETFELTDWGWRAHTIVAESTGKYVTTADDVHVTADSDEIFGWFTKEALLIDRAGEGKLNVAAWNNARIGIGEDGLLAVDPELAEERSSLGSPEERAAAAAAGAAKVTAVQFDTVTVTDGVREAAEAARGADAAIVFVGNHPLVNGKETIDRPDLTLPESQERLIREVYAANPNTIVVIVGSYPFAANWADEHVPAILYTSHAGPELGNAVADVLFGDYAPAGRLNMTWYRSADQLPDFMDYDIIKGERTYRYFQGDVLYPFGHGLTYSEFEYGDLELDRSGIGEGEQVVVRMKVRNAGPKAGEEVVQLYGRSGPSRVKRPLRQLLGFRRLALAAGESAVVEFKVSSYDLSFWDVTRDRWCLETGAWTLMAGRSSADVRSSAELAVSGEKVPPRDLRQVTAAVNYDDYEGVIVDECKEGGSSAAAVRDDAWIRFADAEFGEPGAAAGLAAASGKPSVSLFEARVSAAEGGTIELVSIDPASGAEAVVGTCPVPATGAAQAWRTVTCAAGPLAGRRDVALRLSAGVRISTFRFA</sequence>
<dbReference type="Gene3D" id="3.40.50.1700">
    <property type="entry name" value="Glycoside hydrolase family 3 C-terminal domain"/>
    <property type="match status" value="1"/>
</dbReference>
<dbReference type="Gene3D" id="2.60.120.380">
    <property type="match status" value="1"/>
</dbReference>
<dbReference type="Pfam" id="PF14310">
    <property type="entry name" value="Fn3-like"/>
    <property type="match status" value="1"/>
</dbReference>
<dbReference type="GO" id="GO:0030246">
    <property type="term" value="F:carbohydrate binding"/>
    <property type="evidence" value="ECO:0007669"/>
    <property type="project" value="InterPro"/>
</dbReference>